<proteinExistence type="predicted"/>
<feature type="transmembrane region" description="Helical" evidence="1">
    <location>
        <begin position="81"/>
        <end position="98"/>
    </location>
</feature>
<dbReference type="InterPro" id="IPR054331">
    <property type="entry name" value="LiaF_TM"/>
</dbReference>
<evidence type="ECO:0000313" key="3">
    <source>
        <dbReference type="EMBL" id="UTY40077.1"/>
    </source>
</evidence>
<evidence type="ECO:0000256" key="1">
    <source>
        <dbReference type="SAM" id="Phobius"/>
    </source>
</evidence>
<feature type="transmembrane region" description="Helical" evidence="1">
    <location>
        <begin position="58"/>
        <end position="75"/>
    </location>
</feature>
<dbReference type="Pfam" id="PF22570">
    <property type="entry name" value="LiaF-TM"/>
    <property type="match status" value="1"/>
</dbReference>
<evidence type="ECO:0000313" key="4">
    <source>
        <dbReference type="Proteomes" id="UP001060112"/>
    </source>
</evidence>
<organism evidence="3 4">
    <name type="scientific">Allocoprobacillus halotolerans</name>
    <dbReference type="NCBI Taxonomy" id="2944914"/>
    <lineage>
        <taxon>Bacteria</taxon>
        <taxon>Bacillati</taxon>
        <taxon>Bacillota</taxon>
        <taxon>Erysipelotrichia</taxon>
        <taxon>Erysipelotrichales</taxon>
        <taxon>Erysipelotrichaceae</taxon>
        <taxon>Allocoprobacillus</taxon>
    </lineage>
</organism>
<dbReference type="RefSeq" id="WP_290141511.1">
    <property type="nucleotide sequence ID" value="NZ_CP101620.1"/>
</dbReference>
<feature type="domain" description="LiaF transmembrane" evidence="2">
    <location>
        <begin position="7"/>
        <end position="103"/>
    </location>
</feature>
<name>A0ABY5I3Z3_9FIRM</name>
<sequence>MKKSRIFWGILFIALAILLIISQLGIFNFHISIWTLMLTVFFGVSVVWSLFHREVTSFLFSLAFLIILYDEPLGLEAITPWTVLLAALFASIGWHILFPSSKKQNHNYQDIQDQKAVKDVEVHIEENFGSCIRYIDSQNIENVLITNRAGMAKVYFQQATMKNQNIDFNLYVTCGMLELYIPHTWKVIDQTDSLLSHISMEEMNSDLIEHCITLKGKISFSEVKICYL</sequence>
<dbReference type="EMBL" id="CP101620">
    <property type="protein sequence ID" value="UTY40077.1"/>
    <property type="molecule type" value="Genomic_DNA"/>
</dbReference>
<protein>
    <recommendedName>
        <fullName evidence="2">LiaF transmembrane domain-containing protein</fullName>
    </recommendedName>
</protein>
<feature type="transmembrane region" description="Helical" evidence="1">
    <location>
        <begin position="7"/>
        <end position="27"/>
    </location>
</feature>
<gene>
    <name evidence="3" type="ORF">NMU03_04555</name>
</gene>
<keyword evidence="1" id="KW-0812">Transmembrane</keyword>
<feature type="transmembrane region" description="Helical" evidence="1">
    <location>
        <begin position="33"/>
        <end position="51"/>
    </location>
</feature>
<dbReference type="Proteomes" id="UP001060112">
    <property type="component" value="Chromosome"/>
</dbReference>
<evidence type="ECO:0000259" key="2">
    <source>
        <dbReference type="Pfam" id="PF22570"/>
    </source>
</evidence>
<reference evidence="3" key="1">
    <citation type="submission" date="2022-07" db="EMBL/GenBank/DDBJ databases">
        <title>Faecal culturing of patients with breast cancer.</title>
        <authorList>
            <person name="Teng N.M.Y."/>
            <person name="Kiu R."/>
            <person name="Evans R."/>
            <person name="Baker D.J."/>
            <person name="Zenner C."/>
            <person name="Robinson S.D."/>
            <person name="Hall L.J."/>
        </authorList>
    </citation>
    <scope>NUCLEOTIDE SEQUENCE</scope>
    <source>
        <strain evidence="3">LH1062</strain>
    </source>
</reference>
<keyword evidence="1" id="KW-1133">Transmembrane helix</keyword>
<keyword evidence="4" id="KW-1185">Reference proteome</keyword>
<accession>A0ABY5I3Z3</accession>
<keyword evidence="1" id="KW-0472">Membrane</keyword>